<feature type="transmembrane region" description="Helical" evidence="1">
    <location>
        <begin position="131"/>
        <end position="153"/>
    </location>
</feature>
<evidence type="ECO:0000313" key="2">
    <source>
        <dbReference type="EMBL" id="OAQ38791.1"/>
    </source>
</evidence>
<feature type="transmembrane region" description="Helical" evidence="1">
    <location>
        <begin position="45"/>
        <end position="68"/>
    </location>
</feature>
<dbReference type="RefSeq" id="WP_157687554.1">
    <property type="nucleotide sequence ID" value="NZ_LWHJ01000029.1"/>
</dbReference>
<dbReference type="EMBL" id="LWHJ01000029">
    <property type="protein sequence ID" value="OAQ38791.1"/>
    <property type="molecule type" value="Genomic_DNA"/>
</dbReference>
<comment type="caution">
    <text evidence="2">The sequence shown here is derived from an EMBL/GenBank/DDBJ whole genome shotgun (WGS) entry which is preliminary data.</text>
</comment>
<dbReference type="AlphaFoldDB" id="A0A179DCM6"/>
<dbReference type="Proteomes" id="UP000078459">
    <property type="component" value="Unassembled WGS sequence"/>
</dbReference>
<sequence>MLENKNIFNPFVLLFLVQLPIEISKFIIGPWILLDEGILDKFYNFAILMQNLGLFAELILLLFAARIAKKYTLASSLLNSPINPVKMLRVAFAFYLFFLIFFILLSSHSFGIVNWIKNPRQGYQYYREGVGFLWVFSISCLSISWTLCCLFYKKIFKLFLIFPLFSISAFLLGSKGIVLDFFIFLFLILILRKYKYTKQLVWTGTPILIIFVLINFFGNLQDASFSELFSYFDHFPNGAMYYKAYFNNEIPLYNGKIFITDFWNLVPRGFYPNKPFVYGVTYINEYFWPGAAELSHTPAFGGQVNYFGDFGIIGVFLLNFLNPLKFASYFFLCQLLKHYSFNKVTKNQIILLLFLFFLAPAFLFSLSFPLNLIFFIICMSILIFINKLKLKS</sequence>
<keyword evidence="1" id="KW-0472">Membrane</keyword>
<feature type="transmembrane region" description="Helical" evidence="1">
    <location>
        <begin position="88"/>
        <end position="110"/>
    </location>
</feature>
<evidence type="ECO:0008006" key="4">
    <source>
        <dbReference type="Google" id="ProtNLM"/>
    </source>
</evidence>
<feature type="transmembrane region" description="Helical" evidence="1">
    <location>
        <begin position="200"/>
        <end position="218"/>
    </location>
</feature>
<feature type="transmembrane region" description="Helical" evidence="1">
    <location>
        <begin position="12"/>
        <end position="33"/>
    </location>
</feature>
<protein>
    <recommendedName>
        <fullName evidence="4">Oligosaccharide repeat unit polymerase</fullName>
    </recommendedName>
</protein>
<gene>
    <name evidence="2" type="ORF">A5893_12135</name>
</gene>
<feature type="transmembrane region" description="Helical" evidence="1">
    <location>
        <begin position="310"/>
        <end position="336"/>
    </location>
</feature>
<keyword evidence="1" id="KW-0812">Transmembrane</keyword>
<accession>A0A179DCM6</accession>
<feature type="transmembrane region" description="Helical" evidence="1">
    <location>
        <begin position="348"/>
        <end position="366"/>
    </location>
</feature>
<keyword evidence="1" id="KW-1133">Transmembrane helix</keyword>
<proteinExistence type="predicted"/>
<dbReference type="STRING" id="1826909.A5893_12135"/>
<evidence type="ECO:0000313" key="3">
    <source>
        <dbReference type="Proteomes" id="UP000078459"/>
    </source>
</evidence>
<keyword evidence="3" id="KW-1185">Reference proteome</keyword>
<evidence type="ECO:0000256" key="1">
    <source>
        <dbReference type="SAM" id="Phobius"/>
    </source>
</evidence>
<feature type="transmembrane region" description="Helical" evidence="1">
    <location>
        <begin position="159"/>
        <end position="188"/>
    </location>
</feature>
<name>A0A179DCM6_9SPHI</name>
<reference evidence="2 3" key="2">
    <citation type="submission" date="2016-06" db="EMBL/GenBank/DDBJ databases">
        <title>Pedobacter psychrophilus sp. nov., isolated from Antarctic fragmentary rock.</title>
        <authorList>
            <person name="Svec P."/>
        </authorList>
    </citation>
    <scope>NUCLEOTIDE SEQUENCE [LARGE SCALE GENOMIC DNA]</scope>
    <source>
        <strain evidence="2 3">CCM 8644</strain>
    </source>
</reference>
<organism evidence="2 3">
    <name type="scientific">Pedobacter psychrophilus</name>
    <dbReference type="NCBI Taxonomy" id="1826909"/>
    <lineage>
        <taxon>Bacteria</taxon>
        <taxon>Pseudomonadati</taxon>
        <taxon>Bacteroidota</taxon>
        <taxon>Sphingobacteriia</taxon>
        <taxon>Sphingobacteriales</taxon>
        <taxon>Sphingobacteriaceae</taxon>
        <taxon>Pedobacter</taxon>
    </lineage>
</organism>
<reference evidence="2 3" key="1">
    <citation type="submission" date="2016-04" db="EMBL/GenBank/DDBJ databases">
        <authorList>
            <person name="Evans L.H."/>
            <person name="Alamgir A."/>
            <person name="Owens N."/>
            <person name="Weber N.D."/>
            <person name="Virtaneva K."/>
            <person name="Barbian K."/>
            <person name="Babar A."/>
            <person name="Rosenke K."/>
        </authorList>
    </citation>
    <scope>NUCLEOTIDE SEQUENCE [LARGE SCALE GENOMIC DNA]</scope>
    <source>
        <strain evidence="2 3">CCM 8644</strain>
    </source>
</reference>
<dbReference type="OrthoDB" id="735382at2"/>